<accession>A0ABR2S1J5</accession>
<feature type="compositionally biased region" description="Polar residues" evidence="1">
    <location>
        <begin position="62"/>
        <end position="77"/>
    </location>
</feature>
<dbReference type="EMBL" id="JBBPBN010000018">
    <property type="protein sequence ID" value="KAK9019034.1"/>
    <property type="molecule type" value="Genomic_DNA"/>
</dbReference>
<evidence type="ECO:0000256" key="1">
    <source>
        <dbReference type="SAM" id="MobiDB-lite"/>
    </source>
</evidence>
<name>A0ABR2S1J5_9ROSI</name>
<keyword evidence="3" id="KW-1185">Reference proteome</keyword>
<comment type="caution">
    <text evidence="2">The sequence shown here is derived from an EMBL/GenBank/DDBJ whole genome shotgun (WGS) entry which is preliminary data.</text>
</comment>
<sequence>MGSCLAAEVGAARHPCLSVIGEGHVSRETPTSKAWRQCLVLAGRLMSRGGFRGRGDLRQRRSNVNEPASTSPQPTLQ</sequence>
<protein>
    <submittedName>
        <fullName evidence="2">Uncharacterized protein</fullName>
    </submittedName>
</protein>
<organism evidence="2 3">
    <name type="scientific">Hibiscus sabdariffa</name>
    <name type="common">roselle</name>
    <dbReference type="NCBI Taxonomy" id="183260"/>
    <lineage>
        <taxon>Eukaryota</taxon>
        <taxon>Viridiplantae</taxon>
        <taxon>Streptophyta</taxon>
        <taxon>Embryophyta</taxon>
        <taxon>Tracheophyta</taxon>
        <taxon>Spermatophyta</taxon>
        <taxon>Magnoliopsida</taxon>
        <taxon>eudicotyledons</taxon>
        <taxon>Gunneridae</taxon>
        <taxon>Pentapetalae</taxon>
        <taxon>rosids</taxon>
        <taxon>malvids</taxon>
        <taxon>Malvales</taxon>
        <taxon>Malvaceae</taxon>
        <taxon>Malvoideae</taxon>
        <taxon>Hibiscus</taxon>
    </lineage>
</organism>
<feature type="region of interest" description="Disordered" evidence="1">
    <location>
        <begin position="48"/>
        <end position="77"/>
    </location>
</feature>
<evidence type="ECO:0000313" key="3">
    <source>
        <dbReference type="Proteomes" id="UP001396334"/>
    </source>
</evidence>
<dbReference type="Proteomes" id="UP001396334">
    <property type="component" value="Unassembled WGS sequence"/>
</dbReference>
<reference evidence="2 3" key="1">
    <citation type="journal article" date="2024" name="G3 (Bethesda)">
        <title>Genome assembly of Hibiscus sabdariffa L. provides insights into metabolisms of medicinal natural products.</title>
        <authorList>
            <person name="Kim T."/>
        </authorList>
    </citation>
    <scope>NUCLEOTIDE SEQUENCE [LARGE SCALE GENOMIC DNA]</scope>
    <source>
        <strain evidence="2">TK-2024</strain>
        <tissue evidence="2">Old leaves</tissue>
    </source>
</reference>
<proteinExistence type="predicted"/>
<gene>
    <name evidence="2" type="ORF">V6N11_034075</name>
</gene>
<evidence type="ECO:0000313" key="2">
    <source>
        <dbReference type="EMBL" id="KAK9019034.1"/>
    </source>
</evidence>